<evidence type="ECO:0000313" key="6">
    <source>
        <dbReference type="Proteomes" id="UP001231189"/>
    </source>
</evidence>
<evidence type="ECO:0000256" key="3">
    <source>
        <dbReference type="SAM" id="MobiDB-lite"/>
    </source>
</evidence>
<organism evidence="5 6">
    <name type="scientific">Lolium multiflorum</name>
    <name type="common">Italian ryegrass</name>
    <name type="synonym">Lolium perenne subsp. multiflorum</name>
    <dbReference type="NCBI Taxonomy" id="4521"/>
    <lineage>
        <taxon>Eukaryota</taxon>
        <taxon>Viridiplantae</taxon>
        <taxon>Streptophyta</taxon>
        <taxon>Embryophyta</taxon>
        <taxon>Tracheophyta</taxon>
        <taxon>Spermatophyta</taxon>
        <taxon>Magnoliopsida</taxon>
        <taxon>Liliopsida</taxon>
        <taxon>Poales</taxon>
        <taxon>Poaceae</taxon>
        <taxon>BOP clade</taxon>
        <taxon>Pooideae</taxon>
        <taxon>Poodae</taxon>
        <taxon>Poeae</taxon>
        <taxon>Poeae Chloroplast Group 2 (Poeae type)</taxon>
        <taxon>Loliodinae</taxon>
        <taxon>Loliinae</taxon>
        <taxon>Lolium</taxon>
    </lineage>
</organism>
<dbReference type="AlphaFoldDB" id="A0AAD8RX40"/>
<proteinExistence type="predicted"/>
<keyword evidence="6" id="KW-1185">Reference proteome</keyword>
<feature type="domain" description="RRM" evidence="4">
    <location>
        <begin position="105"/>
        <end position="184"/>
    </location>
</feature>
<evidence type="ECO:0000256" key="1">
    <source>
        <dbReference type="ARBA" id="ARBA00022884"/>
    </source>
</evidence>
<dbReference type="Proteomes" id="UP001231189">
    <property type="component" value="Unassembled WGS sequence"/>
</dbReference>
<protein>
    <recommendedName>
        <fullName evidence="4">RRM domain-containing protein</fullName>
    </recommendedName>
</protein>
<sequence length="186" mass="20896">MAGRRQRKKKKKRDTRAATMKKKIVKEESKPAPQGNERRWQKRTCSFCGVSRIHENDHFCPYNYINGAFSLSTCRARCQPGKHPLLLPSSSSSGSGSGSHHLLRRLVRVTNVPLSAIPGESDLCRLFGRFGPLVGSNLTSMSLHDPVGFGWVAFESREHAEEAIDKLNGHLVGDRKLRVDWVYPQT</sequence>
<keyword evidence="1 2" id="KW-0694">RNA-binding</keyword>
<feature type="region of interest" description="Disordered" evidence="3">
    <location>
        <begin position="1"/>
        <end position="37"/>
    </location>
</feature>
<evidence type="ECO:0000259" key="4">
    <source>
        <dbReference type="PROSITE" id="PS50102"/>
    </source>
</evidence>
<dbReference type="Pfam" id="PF00076">
    <property type="entry name" value="RRM_1"/>
    <property type="match status" value="1"/>
</dbReference>
<dbReference type="InterPro" id="IPR012677">
    <property type="entry name" value="Nucleotide-bd_a/b_plait_sf"/>
</dbReference>
<dbReference type="GO" id="GO:0003723">
    <property type="term" value="F:RNA binding"/>
    <property type="evidence" value="ECO:0007669"/>
    <property type="project" value="UniProtKB-UniRule"/>
</dbReference>
<reference evidence="5" key="1">
    <citation type="submission" date="2023-07" db="EMBL/GenBank/DDBJ databases">
        <title>A chromosome-level genome assembly of Lolium multiflorum.</title>
        <authorList>
            <person name="Chen Y."/>
            <person name="Copetti D."/>
            <person name="Kolliker R."/>
            <person name="Studer B."/>
        </authorList>
    </citation>
    <scope>NUCLEOTIDE SEQUENCE</scope>
    <source>
        <strain evidence="5">02402/16</strain>
        <tissue evidence="5">Leaf</tissue>
    </source>
</reference>
<gene>
    <name evidence="5" type="ORF">QYE76_006682</name>
</gene>
<comment type="caution">
    <text evidence="5">The sequence shown here is derived from an EMBL/GenBank/DDBJ whole genome shotgun (WGS) entry which is preliminary data.</text>
</comment>
<dbReference type="PROSITE" id="PS50102">
    <property type="entry name" value="RRM"/>
    <property type="match status" value="1"/>
</dbReference>
<evidence type="ECO:0000313" key="5">
    <source>
        <dbReference type="EMBL" id="KAK1632367.1"/>
    </source>
</evidence>
<dbReference type="InterPro" id="IPR035979">
    <property type="entry name" value="RBD_domain_sf"/>
</dbReference>
<evidence type="ECO:0000256" key="2">
    <source>
        <dbReference type="PROSITE-ProRule" id="PRU00176"/>
    </source>
</evidence>
<dbReference type="InterPro" id="IPR000504">
    <property type="entry name" value="RRM_dom"/>
</dbReference>
<accession>A0AAD8RX40</accession>
<dbReference type="Gene3D" id="3.30.70.330">
    <property type="match status" value="1"/>
</dbReference>
<dbReference type="PANTHER" id="PTHR10352">
    <property type="entry name" value="EUKARYOTIC TRANSLATION INITIATION FACTOR 3 SUBUNIT G"/>
    <property type="match status" value="1"/>
</dbReference>
<feature type="compositionally biased region" description="Basic residues" evidence="3">
    <location>
        <begin position="1"/>
        <end position="24"/>
    </location>
</feature>
<dbReference type="SUPFAM" id="SSF54928">
    <property type="entry name" value="RNA-binding domain, RBD"/>
    <property type="match status" value="1"/>
</dbReference>
<name>A0AAD8RX40_LOLMU</name>
<dbReference type="SMART" id="SM00360">
    <property type="entry name" value="RRM"/>
    <property type="match status" value="1"/>
</dbReference>
<dbReference type="EMBL" id="JAUUTY010000005">
    <property type="protein sequence ID" value="KAK1632367.1"/>
    <property type="molecule type" value="Genomic_DNA"/>
</dbReference>